<keyword evidence="5" id="KW-0676">Redox-active center</keyword>
<feature type="chain" id="PRO_5047260647" evidence="6">
    <location>
        <begin position="22"/>
        <end position="247"/>
    </location>
</feature>
<gene>
    <name evidence="8" type="ORF">WI372_01930</name>
</gene>
<feature type="signal peptide" evidence="6">
    <location>
        <begin position="1"/>
        <end position="21"/>
    </location>
</feature>
<dbReference type="InterPro" id="IPR036249">
    <property type="entry name" value="Thioredoxin-like_sf"/>
</dbReference>
<evidence type="ECO:0000313" key="8">
    <source>
        <dbReference type="EMBL" id="MEK9499739.1"/>
    </source>
</evidence>
<dbReference type="Pfam" id="PF13462">
    <property type="entry name" value="Thioredoxin_4"/>
    <property type="match status" value="1"/>
</dbReference>
<evidence type="ECO:0000256" key="5">
    <source>
        <dbReference type="ARBA" id="ARBA00023284"/>
    </source>
</evidence>
<evidence type="ECO:0000256" key="4">
    <source>
        <dbReference type="ARBA" id="ARBA00023157"/>
    </source>
</evidence>
<keyword evidence="4" id="KW-1015">Disulfide bond</keyword>
<dbReference type="PANTHER" id="PTHR13887">
    <property type="entry name" value="GLUTATHIONE S-TRANSFERASE KAPPA"/>
    <property type="match status" value="1"/>
</dbReference>
<organism evidence="8 9">
    <name type="scientific">Gaopeijia maritima</name>
    <dbReference type="NCBI Taxonomy" id="3119007"/>
    <lineage>
        <taxon>Bacteria</taxon>
        <taxon>Pseudomonadati</taxon>
        <taxon>Gemmatimonadota</taxon>
        <taxon>Longimicrobiia</taxon>
        <taxon>Gaopeijiales</taxon>
        <taxon>Gaopeijiaceae</taxon>
        <taxon>Gaopeijia</taxon>
    </lineage>
</organism>
<dbReference type="RefSeq" id="WP_405278245.1">
    <property type="nucleotide sequence ID" value="NZ_JBBHLI010000001.1"/>
</dbReference>
<dbReference type="SUPFAM" id="SSF52833">
    <property type="entry name" value="Thioredoxin-like"/>
    <property type="match status" value="1"/>
</dbReference>
<evidence type="ECO:0000313" key="9">
    <source>
        <dbReference type="Proteomes" id="UP001484239"/>
    </source>
</evidence>
<dbReference type="EMBL" id="JBBHLI010000001">
    <property type="protein sequence ID" value="MEK9499739.1"/>
    <property type="molecule type" value="Genomic_DNA"/>
</dbReference>
<evidence type="ECO:0000259" key="7">
    <source>
        <dbReference type="PROSITE" id="PS51352"/>
    </source>
</evidence>
<comment type="similarity">
    <text evidence="1">Belongs to the thioredoxin family. DsbA subfamily.</text>
</comment>
<dbReference type="PANTHER" id="PTHR13887:SF14">
    <property type="entry name" value="DISULFIDE BOND FORMATION PROTEIN D"/>
    <property type="match status" value="1"/>
</dbReference>
<name>A0ABU9E4S5_9BACT</name>
<keyword evidence="3" id="KW-0560">Oxidoreductase</keyword>
<evidence type="ECO:0000256" key="3">
    <source>
        <dbReference type="ARBA" id="ARBA00023002"/>
    </source>
</evidence>
<evidence type="ECO:0000256" key="2">
    <source>
        <dbReference type="ARBA" id="ARBA00022729"/>
    </source>
</evidence>
<dbReference type="PROSITE" id="PS51352">
    <property type="entry name" value="THIOREDOXIN_2"/>
    <property type="match status" value="1"/>
</dbReference>
<keyword evidence="9" id="KW-1185">Reference proteome</keyword>
<proteinExistence type="inferred from homology"/>
<comment type="caution">
    <text evidence="8">The sequence shown here is derived from an EMBL/GenBank/DDBJ whole genome shotgun (WGS) entry which is preliminary data.</text>
</comment>
<accession>A0ABU9E4S5</accession>
<keyword evidence="2 6" id="KW-0732">Signal</keyword>
<dbReference type="InterPro" id="IPR012336">
    <property type="entry name" value="Thioredoxin-like_fold"/>
</dbReference>
<evidence type="ECO:0000256" key="6">
    <source>
        <dbReference type="SAM" id="SignalP"/>
    </source>
</evidence>
<dbReference type="InterPro" id="IPR013766">
    <property type="entry name" value="Thioredoxin_domain"/>
</dbReference>
<dbReference type="PROSITE" id="PS51257">
    <property type="entry name" value="PROKAR_LIPOPROTEIN"/>
    <property type="match status" value="1"/>
</dbReference>
<feature type="domain" description="Thioredoxin" evidence="7">
    <location>
        <begin position="39"/>
        <end position="236"/>
    </location>
</feature>
<dbReference type="Proteomes" id="UP001484239">
    <property type="component" value="Unassembled WGS sequence"/>
</dbReference>
<reference evidence="8 9" key="1">
    <citation type="submission" date="2024-02" db="EMBL/GenBank/DDBJ databases">
        <title>A novel Gemmatimonadota bacterium.</title>
        <authorList>
            <person name="Du Z.-J."/>
            <person name="Ye Y.-Q."/>
        </authorList>
    </citation>
    <scope>NUCLEOTIDE SEQUENCE [LARGE SCALE GENOMIC DNA]</scope>
    <source>
        <strain evidence="8 9">DH-20</strain>
    </source>
</reference>
<protein>
    <submittedName>
        <fullName evidence="8">DsbA family protein</fullName>
    </submittedName>
</protein>
<sequence length="247" mass="26482">MRSPRSFLFPVAAALCVAAIAACGSESSQPAVDSTTADLLAARQAGQVEERPSAGAGAAVMLDTLGYDVGDPEAPVRMVEFSDFGCGYCRTFHMDVWPTIEREYVATGKVYWKYVPMILGRFSNAREAAMAGECAGVQGRFTPMSDLLFGEQSSWKDGGDPDPVLESMAERAGVDMAQWRECVANDARADRIDAGTQVSRQVGVRGTPTFFIMGYAPLPGALPLDLFREVLDTAYAQAMRDQAAGTP</sequence>
<dbReference type="Gene3D" id="3.40.30.10">
    <property type="entry name" value="Glutaredoxin"/>
    <property type="match status" value="1"/>
</dbReference>
<evidence type="ECO:0000256" key="1">
    <source>
        <dbReference type="ARBA" id="ARBA00005791"/>
    </source>
</evidence>